<organism evidence="5">
    <name type="scientific">OCS116 cluster bacterium</name>
    <dbReference type="NCBI Taxonomy" id="2030921"/>
    <lineage>
        <taxon>Bacteria</taxon>
        <taxon>Pseudomonadati</taxon>
        <taxon>Pseudomonadota</taxon>
        <taxon>Alphaproteobacteria</taxon>
        <taxon>OCS116 cluster</taxon>
    </lineage>
</organism>
<dbReference type="EMBL" id="NVUS01000002">
    <property type="protein sequence ID" value="PCJ03403.1"/>
    <property type="molecule type" value="Genomic_DNA"/>
</dbReference>
<keyword evidence="1" id="KW-1188">Viral release from host cell</keyword>
<dbReference type="AlphaFoldDB" id="A0A2A4Z8Q2"/>
<comment type="caution">
    <text evidence="5">The sequence shown here is derived from an EMBL/GenBank/DDBJ whole genome shotgun (WGS) entry which is preliminary data.</text>
</comment>
<feature type="domain" description="Prohead serine protease" evidence="4">
    <location>
        <begin position="4"/>
        <end position="134"/>
    </location>
</feature>
<dbReference type="NCBIfam" id="TIGR01543">
    <property type="entry name" value="proheadase_HK97"/>
    <property type="match status" value="1"/>
</dbReference>
<gene>
    <name evidence="5" type="ORF">COB13_01890</name>
</gene>
<dbReference type="InterPro" id="IPR054613">
    <property type="entry name" value="Peptidase_S78_dom"/>
</dbReference>
<proteinExistence type="predicted"/>
<evidence type="ECO:0000256" key="2">
    <source>
        <dbReference type="ARBA" id="ARBA00022670"/>
    </source>
</evidence>
<keyword evidence="3" id="KW-0378">Hydrolase</keyword>
<dbReference type="GO" id="GO:0008233">
    <property type="term" value="F:peptidase activity"/>
    <property type="evidence" value="ECO:0007669"/>
    <property type="project" value="UniProtKB-KW"/>
</dbReference>
<dbReference type="SUPFAM" id="SSF50789">
    <property type="entry name" value="Herpes virus serine proteinase, assemblin"/>
    <property type="match status" value="1"/>
</dbReference>
<evidence type="ECO:0000256" key="3">
    <source>
        <dbReference type="ARBA" id="ARBA00022801"/>
    </source>
</evidence>
<evidence type="ECO:0000259" key="4">
    <source>
        <dbReference type="Pfam" id="PF04586"/>
    </source>
</evidence>
<reference evidence="5" key="2">
    <citation type="journal article" date="2018" name="ISME J.">
        <title>A dynamic microbial community with high functional redundancy inhabits the cold, oxic subseafloor aquifer.</title>
        <authorList>
            <person name="Tully B.J."/>
            <person name="Wheat C.G."/>
            <person name="Glazer B.T."/>
            <person name="Huber J.A."/>
        </authorList>
    </citation>
    <scope>NUCLEOTIDE SEQUENCE</scope>
    <source>
        <strain evidence="5">NORP83</strain>
    </source>
</reference>
<reference key="1">
    <citation type="submission" date="2017-08" db="EMBL/GenBank/DDBJ databases">
        <title>A dynamic microbial community with high functional redundancy inhabits the cold, oxic subseafloor aquifer.</title>
        <authorList>
            <person name="Tully B.J."/>
            <person name="Wheat C.G."/>
            <person name="Glazer B.T."/>
            <person name="Huber J.A."/>
        </authorList>
    </citation>
    <scope>NUCLEOTIDE SEQUENCE [LARGE SCALE GENOMIC DNA]</scope>
</reference>
<keyword evidence="2 5" id="KW-0645">Protease</keyword>
<sequence length="153" mass="17358">MNDVFAGYACIFNEVDLGNDVILPAAFEVSLREKMPHNISMLWQHDPNQPIGRWEEMHVDKKGLYVVGRLSIDTRQAHDVAVMIADHVIDGLSIGFKTRRAVQKARKSARYIHDIDLWEISVVTFPMQINARILLPKPKINQRIAEAAAAMRA</sequence>
<dbReference type="Pfam" id="PF04586">
    <property type="entry name" value="Peptidase_S78"/>
    <property type="match status" value="1"/>
</dbReference>
<name>A0A2A4Z8Q2_9PROT</name>
<dbReference type="InterPro" id="IPR006433">
    <property type="entry name" value="Prohead_protease"/>
</dbReference>
<dbReference type="GO" id="GO:0006508">
    <property type="term" value="P:proteolysis"/>
    <property type="evidence" value="ECO:0007669"/>
    <property type="project" value="UniProtKB-KW"/>
</dbReference>
<evidence type="ECO:0000256" key="1">
    <source>
        <dbReference type="ARBA" id="ARBA00022612"/>
    </source>
</evidence>
<accession>A0A2A4Z8Q2</accession>
<protein>
    <submittedName>
        <fullName evidence="5">HK97 family phage prohead protease</fullName>
    </submittedName>
</protein>
<evidence type="ECO:0000313" key="5">
    <source>
        <dbReference type="EMBL" id="PCJ03403.1"/>
    </source>
</evidence>